<proteinExistence type="inferred from homology"/>
<dbReference type="GO" id="GO:0005634">
    <property type="term" value="C:nucleus"/>
    <property type="evidence" value="ECO:0007669"/>
    <property type="project" value="TreeGrafter"/>
</dbReference>
<dbReference type="PROSITE" id="PS00108">
    <property type="entry name" value="PROTEIN_KINASE_ST"/>
    <property type="match status" value="1"/>
</dbReference>
<dbReference type="GO" id="GO:0030332">
    <property type="term" value="F:cyclin binding"/>
    <property type="evidence" value="ECO:0007669"/>
    <property type="project" value="TreeGrafter"/>
</dbReference>
<evidence type="ECO:0000256" key="5">
    <source>
        <dbReference type="ARBA" id="ARBA00022741"/>
    </source>
</evidence>
<dbReference type="AlphaFoldDB" id="A0A813HBT8"/>
<dbReference type="InterPro" id="IPR011009">
    <property type="entry name" value="Kinase-like_dom_sf"/>
</dbReference>
<keyword evidence="4" id="KW-0808">Transferase</keyword>
<dbReference type="PANTHER" id="PTHR24056">
    <property type="entry name" value="CELL DIVISION PROTEIN KINASE"/>
    <property type="match status" value="1"/>
</dbReference>
<evidence type="ECO:0000259" key="12">
    <source>
        <dbReference type="PROSITE" id="PS50011"/>
    </source>
</evidence>
<feature type="non-terminal residue" evidence="13">
    <location>
        <position position="1"/>
    </location>
</feature>
<name>A0A813HBT8_POLGL</name>
<dbReference type="InterPro" id="IPR050108">
    <property type="entry name" value="CDK"/>
</dbReference>
<dbReference type="SUPFAM" id="SSF56112">
    <property type="entry name" value="Protein kinase-like (PK-like)"/>
    <property type="match status" value="1"/>
</dbReference>
<dbReference type="GO" id="GO:0005524">
    <property type="term" value="F:ATP binding"/>
    <property type="evidence" value="ECO:0007669"/>
    <property type="project" value="UniProtKB-KW"/>
</dbReference>
<dbReference type="Gene3D" id="1.10.510.10">
    <property type="entry name" value="Transferase(Phosphotransferase) domain 1"/>
    <property type="match status" value="1"/>
</dbReference>
<keyword evidence="14" id="KW-1185">Reference proteome</keyword>
<dbReference type="InterPro" id="IPR008271">
    <property type="entry name" value="Ser/Thr_kinase_AS"/>
</dbReference>
<keyword evidence="3" id="KW-0723">Serine/threonine-protein kinase</keyword>
<keyword evidence="5" id="KW-0547">Nucleotide-binding</keyword>
<evidence type="ECO:0000256" key="3">
    <source>
        <dbReference type="ARBA" id="ARBA00022527"/>
    </source>
</evidence>
<dbReference type="GO" id="GO:0004693">
    <property type="term" value="F:cyclin-dependent protein serine/threonine kinase activity"/>
    <property type="evidence" value="ECO:0007669"/>
    <property type="project" value="UniProtKB-EC"/>
</dbReference>
<evidence type="ECO:0000256" key="11">
    <source>
        <dbReference type="ARBA" id="ARBA00042858"/>
    </source>
</evidence>
<accession>A0A813HBT8</accession>
<evidence type="ECO:0000313" key="13">
    <source>
        <dbReference type="EMBL" id="CAE8635145.1"/>
    </source>
</evidence>
<dbReference type="GO" id="GO:0000082">
    <property type="term" value="P:G1/S transition of mitotic cell cycle"/>
    <property type="evidence" value="ECO:0007669"/>
    <property type="project" value="TreeGrafter"/>
</dbReference>
<evidence type="ECO:0000256" key="2">
    <source>
        <dbReference type="ARBA" id="ARBA00012425"/>
    </source>
</evidence>
<dbReference type="GO" id="GO:0010468">
    <property type="term" value="P:regulation of gene expression"/>
    <property type="evidence" value="ECO:0007669"/>
    <property type="project" value="TreeGrafter"/>
</dbReference>
<gene>
    <name evidence="13" type="ORF">PGLA1383_LOCUS50746</name>
</gene>
<dbReference type="OrthoDB" id="1732493at2759"/>
<dbReference type="GO" id="GO:0000307">
    <property type="term" value="C:cyclin-dependent protein kinase holoenzyme complex"/>
    <property type="evidence" value="ECO:0007669"/>
    <property type="project" value="TreeGrafter"/>
</dbReference>
<evidence type="ECO:0000313" key="14">
    <source>
        <dbReference type="Proteomes" id="UP000654075"/>
    </source>
</evidence>
<evidence type="ECO:0000256" key="9">
    <source>
        <dbReference type="ARBA" id="ARBA00039612"/>
    </source>
</evidence>
<dbReference type="Pfam" id="PF00069">
    <property type="entry name" value="Pkinase"/>
    <property type="match status" value="1"/>
</dbReference>
<dbReference type="Proteomes" id="UP000654075">
    <property type="component" value="Unassembled WGS sequence"/>
</dbReference>
<keyword evidence="6" id="KW-0418">Kinase</keyword>
<dbReference type="GO" id="GO:0007165">
    <property type="term" value="P:signal transduction"/>
    <property type="evidence" value="ECO:0007669"/>
    <property type="project" value="TreeGrafter"/>
</dbReference>
<protein>
    <recommendedName>
        <fullName evidence="9">Cyclin-dependent kinase 2 homolog</fullName>
        <ecNumber evidence="2">2.7.11.22</ecNumber>
    </recommendedName>
    <alternativeName>
        <fullName evidence="10">Cell division control protein 2 homolog</fullName>
    </alternativeName>
    <alternativeName>
        <fullName evidence="11">cdc2-related kinase 2</fullName>
    </alternativeName>
</protein>
<dbReference type="GO" id="GO:0005737">
    <property type="term" value="C:cytoplasm"/>
    <property type="evidence" value="ECO:0007669"/>
    <property type="project" value="TreeGrafter"/>
</dbReference>
<comment type="caution">
    <text evidence="13">The sequence shown here is derived from an EMBL/GenBank/DDBJ whole genome shotgun (WGS) entry which is preliminary data.</text>
</comment>
<feature type="domain" description="Protein kinase" evidence="12">
    <location>
        <begin position="1"/>
        <end position="84"/>
    </location>
</feature>
<keyword evidence="7" id="KW-0067">ATP-binding</keyword>
<comment type="similarity">
    <text evidence="1">Belongs to the protein kinase superfamily. CMGC Ser/Thr protein kinase family. CDC2/CDKX subfamily.</text>
</comment>
<dbReference type="PANTHER" id="PTHR24056:SF254">
    <property type="entry name" value="CYCLIN-DEPENDENT KINASE 2"/>
    <property type="match status" value="1"/>
</dbReference>
<evidence type="ECO:0000256" key="10">
    <source>
        <dbReference type="ARBA" id="ARBA00041902"/>
    </source>
</evidence>
<evidence type="ECO:0000256" key="8">
    <source>
        <dbReference type="ARBA" id="ARBA00038543"/>
    </source>
</evidence>
<dbReference type="InterPro" id="IPR000719">
    <property type="entry name" value="Prot_kinase_dom"/>
</dbReference>
<comment type="subunit">
    <text evidence="8">May form a complex composed of at least the catalytic subunit CRK2 and a cyclin.</text>
</comment>
<dbReference type="GO" id="GO:0010389">
    <property type="term" value="P:regulation of G2/M transition of mitotic cell cycle"/>
    <property type="evidence" value="ECO:0007669"/>
    <property type="project" value="TreeGrafter"/>
</dbReference>
<dbReference type="PROSITE" id="PS50011">
    <property type="entry name" value="PROTEIN_KINASE_DOM"/>
    <property type="match status" value="1"/>
</dbReference>
<dbReference type="EC" id="2.7.11.22" evidence="2"/>
<sequence length="84" mass="9820">FVDVNLKQHMKKHGMHLEPSMVRSFMRQLESGIDYCHSRRIIHRDLKPQNILIDSEDVLKIADFGMARAFCVPIPKYTHEVVTT</sequence>
<reference evidence="13" key="1">
    <citation type="submission" date="2021-02" db="EMBL/GenBank/DDBJ databases">
        <authorList>
            <person name="Dougan E. K."/>
            <person name="Rhodes N."/>
            <person name="Thang M."/>
            <person name="Chan C."/>
        </authorList>
    </citation>
    <scope>NUCLEOTIDE SEQUENCE</scope>
</reference>
<organism evidence="13 14">
    <name type="scientific">Polarella glacialis</name>
    <name type="common">Dinoflagellate</name>
    <dbReference type="NCBI Taxonomy" id="89957"/>
    <lineage>
        <taxon>Eukaryota</taxon>
        <taxon>Sar</taxon>
        <taxon>Alveolata</taxon>
        <taxon>Dinophyceae</taxon>
        <taxon>Suessiales</taxon>
        <taxon>Suessiaceae</taxon>
        <taxon>Polarella</taxon>
    </lineage>
</organism>
<evidence type="ECO:0000256" key="7">
    <source>
        <dbReference type="ARBA" id="ARBA00022840"/>
    </source>
</evidence>
<evidence type="ECO:0000256" key="4">
    <source>
        <dbReference type="ARBA" id="ARBA00022679"/>
    </source>
</evidence>
<dbReference type="EMBL" id="CAJNNV010031248">
    <property type="protein sequence ID" value="CAE8635145.1"/>
    <property type="molecule type" value="Genomic_DNA"/>
</dbReference>
<evidence type="ECO:0000256" key="1">
    <source>
        <dbReference type="ARBA" id="ARBA00006485"/>
    </source>
</evidence>
<evidence type="ECO:0000256" key="6">
    <source>
        <dbReference type="ARBA" id="ARBA00022777"/>
    </source>
</evidence>
<feature type="non-terminal residue" evidence="13">
    <location>
        <position position="84"/>
    </location>
</feature>